<sequence>MTTWNLPTFASPFADLPIDPVAGNWTREVLGAIASNVLPTPVSAPHLLAWSKPVANTLGFSDALVQSDVFLQPFSGNQLWPGMMPLASNYGGHQFGHWAGQLGDGRAISLGVITAGDGSRQELQLKGAGPTPYSRGSDGRAVLRSSLREYLCSEAMHHLGVPTTRALSLIRTGDAVVRDMLYDGHPAPEPGAIVCRVAPSFIRFGHFELPARRGDTALLEALLRLTLRQHFPQWQDQPWESCLPIWFAEVAERTAVLIAHWMRVGFVHGVMNTDNLSILGLTIDYGPYGWLEEVDPAWTPNTTDAFGKRYCYGRQPEIAHWNLYCLAQALAPLLDDPEALQFGLKRYAEVFTETHRKFTLGKLGLPMQADLDAWLAELFRLLAADRVDFTRFFRSLMTLNPARAATEPAYWREHLDAHRYQPDQSTIQHEAWQAWLQQYLVLQDSVDPLAARASIQQHNPKFVFRNYLAQQAIDAATAGDMEPLGRLQHVLQNPYAEQPDAEDLTALRPDWASRKPGCSMLSCSS</sequence>
<keyword evidence="4 8" id="KW-0479">Metal-binding</keyword>
<dbReference type="KEGG" id="xba:C7S18_03545"/>
<feature type="binding site" evidence="8">
    <location>
        <position position="103"/>
    </location>
    <ligand>
        <name>ATP</name>
        <dbReference type="ChEBI" id="CHEBI:30616"/>
    </ligand>
</feature>
<feature type="binding site" evidence="8">
    <location>
        <position position="138"/>
    </location>
    <ligand>
        <name>ATP</name>
        <dbReference type="ChEBI" id="CHEBI:30616"/>
    </ligand>
</feature>
<keyword evidence="5 8" id="KW-0547">Nucleotide-binding</keyword>
<dbReference type="HAMAP" id="MF_00692">
    <property type="entry name" value="SelO"/>
    <property type="match status" value="1"/>
</dbReference>
<comment type="function">
    <text evidence="8">Nucleotidyltransferase involved in the post-translational modification of proteins. It can catalyze the addition of adenosine monophosphate (AMP) or uridine monophosphate (UMP) to a protein, resulting in modifications known as AMPylation and UMPylation.</text>
</comment>
<evidence type="ECO:0000256" key="3">
    <source>
        <dbReference type="ARBA" id="ARBA00022695"/>
    </source>
</evidence>
<comment type="similarity">
    <text evidence="1 8">Belongs to the SELO family.</text>
</comment>
<dbReference type="EC" id="2.7.7.108" evidence="8"/>
<keyword evidence="6 8" id="KW-0067">ATP-binding</keyword>
<proteinExistence type="inferred from homology"/>
<evidence type="ECO:0000256" key="7">
    <source>
        <dbReference type="ARBA" id="ARBA00022842"/>
    </source>
</evidence>
<dbReference type="Pfam" id="PF02696">
    <property type="entry name" value="SelO"/>
    <property type="match status" value="1"/>
</dbReference>
<dbReference type="NCBIfam" id="NF000658">
    <property type="entry name" value="PRK00029.1"/>
    <property type="match status" value="1"/>
</dbReference>
<dbReference type="GO" id="GO:0030145">
    <property type="term" value="F:manganese ion binding"/>
    <property type="evidence" value="ECO:0007669"/>
    <property type="project" value="UniProtKB-UniRule"/>
</dbReference>
<comment type="catalytic activity">
    <reaction evidence="8">
        <text>L-threonyl-[protein] + ATP = 3-O-(5'-adenylyl)-L-threonyl-[protein] + diphosphate</text>
        <dbReference type="Rhea" id="RHEA:54292"/>
        <dbReference type="Rhea" id="RHEA-COMP:11060"/>
        <dbReference type="Rhea" id="RHEA-COMP:13847"/>
        <dbReference type="ChEBI" id="CHEBI:30013"/>
        <dbReference type="ChEBI" id="CHEBI:30616"/>
        <dbReference type="ChEBI" id="CHEBI:33019"/>
        <dbReference type="ChEBI" id="CHEBI:138113"/>
        <dbReference type="EC" id="2.7.7.108"/>
    </reaction>
</comment>
<dbReference type="EMBL" id="CP027860">
    <property type="protein sequence ID" value="AVP96318.1"/>
    <property type="molecule type" value="Genomic_DNA"/>
</dbReference>
<feature type="binding site" evidence="8">
    <location>
        <position position="203"/>
    </location>
    <ligand>
        <name>ATP</name>
        <dbReference type="ChEBI" id="CHEBI:30616"/>
    </ligand>
</feature>
<keyword evidence="8" id="KW-0464">Manganese</keyword>
<dbReference type="Proteomes" id="UP000241074">
    <property type="component" value="Chromosome"/>
</dbReference>
<dbReference type="EC" id="2.7.7.-" evidence="8"/>
<feature type="active site" description="Proton acceptor" evidence="8">
    <location>
        <position position="274"/>
    </location>
</feature>
<dbReference type="RefSeq" id="WP_106890247.1">
    <property type="nucleotide sequence ID" value="NZ_CP027860.1"/>
</dbReference>
<comment type="cofactor">
    <cofactor evidence="8">
        <name>Mg(2+)</name>
        <dbReference type="ChEBI" id="CHEBI:18420"/>
    </cofactor>
    <cofactor evidence="8">
        <name>Mn(2+)</name>
        <dbReference type="ChEBI" id="CHEBI:29035"/>
    </cofactor>
</comment>
<organism evidence="9 10">
    <name type="scientific">Ahniella affigens</name>
    <dbReference type="NCBI Taxonomy" id="2021234"/>
    <lineage>
        <taxon>Bacteria</taxon>
        <taxon>Pseudomonadati</taxon>
        <taxon>Pseudomonadota</taxon>
        <taxon>Gammaproteobacteria</taxon>
        <taxon>Lysobacterales</taxon>
        <taxon>Rhodanobacteraceae</taxon>
        <taxon>Ahniella</taxon>
    </lineage>
</organism>
<feature type="binding site" evidence="8">
    <location>
        <position position="106"/>
    </location>
    <ligand>
        <name>ATP</name>
        <dbReference type="ChEBI" id="CHEBI:30616"/>
    </ligand>
</feature>
<feature type="binding site" evidence="8">
    <location>
        <position position="139"/>
    </location>
    <ligand>
        <name>ATP</name>
        <dbReference type="ChEBI" id="CHEBI:30616"/>
    </ligand>
</feature>
<keyword evidence="7 8" id="KW-0460">Magnesium</keyword>
<evidence type="ECO:0000313" key="9">
    <source>
        <dbReference type="EMBL" id="AVP96318.1"/>
    </source>
</evidence>
<protein>
    <recommendedName>
        <fullName evidence="8">Protein nucleotidyltransferase YdiU</fullName>
        <ecNumber evidence="8">2.7.7.-</ecNumber>
    </recommendedName>
    <alternativeName>
        <fullName evidence="8">Protein adenylyltransferase YdiU</fullName>
        <ecNumber evidence="8">2.7.7.108</ecNumber>
    </alternativeName>
    <alternativeName>
        <fullName evidence="8">Protein uridylyltransferase YdiU</fullName>
        <ecNumber evidence="8">2.7.7.-</ecNumber>
    </alternativeName>
</protein>
<feature type="binding site" evidence="8">
    <location>
        <position position="275"/>
    </location>
    <ligand>
        <name>Mg(2+)</name>
        <dbReference type="ChEBI" id="CHEBI:18420"/>
    </ligand>
</feature>
<accession>A0A2P1PNA6</accession>
<keyword evidence="2 8" id="KW-0808">Transferase</keyword>
<dbReference type="OrthoDB" id="9776281at2"/>
<comment type="catalytic activity">
    <reaction evidence="8">
        <text>L-seryl-[protein] + UTP = O-(5'-uridylyl)-L-seryl-[protein] + diphosphate</text>
        <dbReference type="Rhea" id="RHEA:64604"/>
        <dbReference type="Rhea" id="RHEA-COMP:9863"/>
        <dbReference type="Rhea" id="RHEA-COMP:16635"/>
        <dbReference type="ChEBI" id="CHEBI:29999"/>
        <dbReference type="ChEBI" id="CHEBI:33019"/>
        <dbReference type="ChEBI" id="CHEBI:46398"/>
        <dbReference type="ChEBI" id="CHEBI:156051"/>
    </reaction>
</comment>
<evidence type="ECO:0000256" key="4">
    <source>
        <dbReference type="ARBA" id="ARBA00022723"/>
    </source>
</evidence>
<dbReference type="GO" id="GO:0000287">
    <property type="term" value="F:magnesium ion binding"/>
    <property type="evidence" value="ECO:0007669"/>
    <property type="project" value="UniProtKB-UniRule"/>
</dbReference>
<gene>
    <name evidence="8" type="primary">ydiU</name>
    <name evidence="8" type="synonym">selO</name>
    <name evidence="9" type="ORF">C7S18_03545</name>
</gene>
<dbReference type="AlphaFoldDB" id="A0A2P1PNA6"/>
<evidence type="ECO:0000256" key="5">
    <source>
        <dbReference type="ARBA" id="ARBA00022741"/>
    </source>
</evidence>
<evidence type="ECO:0000313" key="10">
    <source>
        <dbReference type="Proteomes" id="UP000241074"/>
    </source>
</evidence>
<feature type="binding site" evidence="8">
    <location>
        <position position="105"/>
    </location>
    <ligand>
        <name>ATP</name>
        <dbReference type="ChEBI" id="CHEBI:30616"/>
    </ligand>
</feature>
<name>A0A2P1PNA6_9GAMM</name>
<dbReference type="PANTHER" id="PTHR32057:SF14">
    <property type="entry name" value="PROTEIN ADENYLYLTRANSFERASE SELO, MITOCHONDRIAL"/>
    <property type="match status" value="1"/>
</dbReference>
<evidence type="ECO:0000256" key="2">
    <source>
        <dbReference type="ARBA" id="ARBA00022679"/>
    </source>
</evidence>
<keyword evidence="10" id="KW-1185">Reference proteome</keyword>
<feature type="binding site" evidence="8">
    <location>
        <position position="284"/>
    </location>
    <ligand>
        <name>Mg(2+)</name>
        <dbReference type="ChEBI" id="CHEBI:18420"/>
    </ligand>
</feature>
<comment type="catalytic activity">
    <reaction evidence="8">
        <text>L-histidyl-[protein] + UTP = N(tele)-(5'-uridylyl)-L-histidyl-[protein] + diphosphate</text>
        <dbReference type="Rhea" id="RHEA:83891"/>
        <dbReference type="Rhea" id="RHEA-COMP:9745"/>
        <dbReference type="Rhea" id="RHEA-COMP:20239"/>
        <dbReference type="ChEBI" id="CHEBI:29979"/>
        <dbReference type="ChEBI" id="CHEBI:33019"/>
        <dbReference type="ChEBI" id="CHEBI:46398"/>
        <dbReference type="ChEBI" id="CHEBI:233474"/>
    </reaction>
</comment>
<comment type="catalytic activity">
    <reaction evidence="8">
        <text>L-tyrosyl-[protein] + ATP = O-(5'-adenylyl)-L-tyrosyl-[protein] + diphosphate</text>
        <dbReference type="Rhea" id="RHEA:54288"/>
        <dbReference type="Rhea" id="RHEA-COMP:10136"/>
        <dbReference type="Rhea" id="RHEA-COMP:13846"/>
        <dbReference type="ChEBI" id="CHEBI:30616"/>
        <dbReference type="ChEBI" id="CHEBI:33019"/>
        <dbReference type="ChEBI" id="CHEBI:46858"/>
        <dbReference type="ChEBI" id="CHEBI:83624"/>
        <dbReference type="EC" id="2.7.7.108"/>
    </reaction>
</comment>
<feature type="binding site" evidence="8">
    <location>
        <position position="196"/>
    </location>
    <ligand>
        <name>ATP</name>
        <dbReference type="ChEBI" id="CHEBI:30616"/>
    </ligand>
</feature>
<dbReference type="PANTHER" id="PTHR32057">
    <property type="entry name" value="PROTEIN ADENYLYLTRANSFERASE SELO, MITOCHONDRIAL"/>
    <property type="match status" value="1"/>
</dbReference>
<reference evidence="9 10" key="1">
    <citation type="submission" date="2018-03" db="EMBL/GenBank/DDBJ databases">
        <title>Ahniella affigens gen. nov., sp. nov., a gammaproteobacterium isolated from sandy soil near a stream.</title>
        <authorList>
            <person name="Ko Y."/>
            <person name="Kim J.-H."/>
        </authorList>
    </citation>
    <scope>NUCLEOTIDE SEQUENCE [LARGE SCALE GENOMIC DNA]</scope>
    <source>
        <strain evidence="9 10">D13</strain>
    </source>
</reference>
<evidence type="ECO:0000256" key="8">
    <source>
        <dbReference type="HAMAP-Rule" id="MF_00692"/>
    </source>
</evidence>
<reference evidence="9 10" key="2">
    <citation type="submission" date="2018-03" db="EMBL/GenBank/DDBJ databases">
        <authorList>
            <person name="Keele B.F."/>
        </authorList>
    </citation>
    <scope>NUCLEOTIDE SEQUENCE [LARGE SCALE GENOMIC DNA]</scope>
    <source>
        <strain evidence="9 10">D13</strain>
    </source>
</reference>
<comment type="catalytic activity">
    <reaction evidence="8">
        <text>L-seryl-[protein] + ATP = 3-O-(5'-adenylyl)-L-seryl-[protein] + diphosphate</text>
        <dbReference type="Rhea" id="RHEA:58120"/>
        <dbReference type="Rhea" id="RHEA-COMP:9863"/>
        <dbReference type="Rhea" id="RHEA-COMP:15073"/>
        <dbReference type="ChEBI" id="CHEBI:29999"/>
        <dbReference type="ChEBI" id="CHEBI:30616"/>
        <dbReference type="ChEBI" id="CHEBI:33019"/>
        <dbReference type="ChEBI" id="CHEBI:142516"/>
        <dbReference type="EC" id="2.7.7.108"/>
    </reaction>
</comment>
<dbReference type="GO" id="GO:0070733">
    <property type="term" value="F:AMPylase activity"/>
    <property type="evidence" value="ECO:0007669"/>
    <property type="project" value="UniProtKB-EC"/>
</dbReference>
<dbReference type="GO" id="GO:0005524">
    <property type="term" value="F:ATP binding"/>
    <property type="evidence" value="ECO:0007669"/>
    <property type="project" value="UniProtKB-UniRule"/>
</dbReference>
<dbReference type="InterPro" id="IPR003846">
    <property type="entry name" value="SelO"/>
</dbReference>
<evidence type="ECO:0000256" key="6">
    <source>
        <dbReference type="ARBA" id="ARBA00022840"/>
    </source>
</evidence>
<evidence type="ECO:0000256" key="1">
    <source>
        <dbReference type="ARBA" id="ARBA00009747"/>
    </source>
</evidence>
<feature type="binding site" evidence="8">
    <location>
        <position position="284"/>
    </location>
    <ligand>
        <name>ATP</name>
        <dbReference type="ChEBI" id="CHEBI:30616"/>
    </ligand>
</feature>
<feature type="binding site" evidence="8">
    <location>
        <position position="126"/>
    </location>
    <ligand>
        <name>ATP</name>
        <dbReference type="ChEBI" id="CHEBI:30616"/>
    </ligand>
</feature>
<comment type="catalytic activity">
    <reaction evidence="8">
        <text>L-tyrosyl-[protein] + UTP = O-(5'-uridylyl)-L-tyrosyl-[protein] + diphosphate</text>
        <dbReference type="Rhea" id="RHEA:83887"/>
        <dbReference type="Rhea" id="RHEA-COMP:10136"/>
        <dbReference type="Rhea" id="RHEA-COMP:20238"/>
        <dbReference type="ChEBI" id="CHEBI:33019"/>
        <dbReference type="ChEBI" id="CHEBI:46398"/>
        <dbReference type="ChEBI" id="CHEBI:46858"/>
        <dbReference type="ChEBI" id="CHEBI:90602"/>
    </reaction>
</comment>
<keyword evidence="3 8" id="KW-0548">Nucleotidyltransferase</keyword>